<dbReference type="InterPro" id="IPR010982">
    <property type="entry name" value="Lambda_DNA-bd_dom_sf"/>
</dbReference>
<evidence type="ECO:0000313" key="4">
    <source>
        <dbReference type="Proteomes" id="UP000255234"/>
    </source>
</evidence>
<dbReference type="Gene3D" id="1.10.260.40">
    <property type="entry name" value="lambda repressor-like DNA-binding domains"/>
    <property type="match status" value="1"/>
</dbReference>
<dbReference type="CDD" id="cd00093">
    <property type="entry name" value="HTH_XRE"/>
    <property type="match status" value="1"/>
</dbReference>
<dbReference type="AlphaFoldDB" id="A0A378NT18"/>
<dbReference type="GO" id="GO:0003677">
    <property type="term" value="F:DNA binding"/>
    <property type="evidence" value="ECO:0007669"/>
    <property type="project" value="UniProtKB-KW"/>
</dbReference>
<dbReference type="SUPFAM" id="SSF47413">
    <property type="entry name" value="lambda repressor-like DNA-binding domains"/>
    <property type="match status" value="1"/>
</dbReference>
<accession>A0A378NT18</accession>
<dbReference type="PROSITE" id="PS50943">
    <property type="entry name" value="HTH_CROC1"/>
    <property type="match status" value="1"/>
</dbReference>
<reference evidence="3 4" key="1">
    <citation type="submission" date="2018-06" db="EMBL/GenBank/DDBJ databases">
        <authorList>
            <consortium name="Pathogen Informatics"/>
            <person name="Doyle S."/>
        </authorList>
    </citation>
    <scope>NUCLEOTIDE SEQUENCE [LARGE SCALE GENOMIC DNA]</scope>
    <source>
        <strain evidence="3 4">NCTC10571</strain>
    </source>
</reference>
<dbReference type="Proteomes" id="UP000255234">
    <property type="component" value="Unassembled WGS sequence"/>
</dbReference>
<organism evidence="3 4">
    <name type="scientific">Megamonas hypermegale</name>
    <dbReference type="NCBI Taxonomy" id="158847"/>
    <lineage>
        <taxon>Bacteria</taxon>
        <taxon>Bacillati</taxon>
        <taxon>Bacillota</taxon>
        <taxon>Negativicutes</taxon>
        <taxon>Selenomonadales</taxon>
        <taxon>Selenomonadaceae</taxon>
        <taxon>Megamonas</taxon>
    </lineage>
</organism>
<feature type="domain" description="HTH cro/C1-type" evidence="2">
    <location>
        <begin position="7"/>
        <end position="62"/>
    </location>
</feature>
<dbReference type="PANTHER" id="PTHR46558:SF11">
    <property type="entry name" value="HTH-TYPE TRANSCRIPTIONAL REGULATOR XRE"/>
    <property type="match status" value="1"/>
</dbReference>
<protein>
    <submittedName>
        <fullName evidence="3">Transcriptional repressor DicA</fullName>
    </submittedName>
</protein>
<dbReference type="PANTHER" id="PTHR46558">
    <property type="entry name" value="TRACRIPTIONAL REGULATORY PROTEIN-RELATED-RELATED"/>
    <property type="match status" value="1"/>
</dbReference>
<dbReference type="EMBL" id="UGPP01000001">
    <property type="protein sequence ID" value="STY71520.1"/>
    <property type="molecule type" value="Genomic_DNA"/>
</dbReference>
<dbReference type="SMART" id="SM00530">
    <property type="entry name" value="HTH_XRE"/>
    <property type="match status" value="1"/>
</dbReference>
<evidence type="ECO:0000256" key="1">
    <source>
        <dbReference type="ARBA" id="ARBA00023125"/>
    </source>
</evidence>
<proteinExistence type="predicted"/>
<dbReference type="RefSeq" id="WP_181805706.1">
    <property type="nucleotide sequence ID" value="NZ_UGPP01000001.1"/>
</dbReference>
<sequence length="128" mass="14752">MLLKDKIKQLRKDRGLTQASLGKLINKSSQVISNWERGYTSSINQDDIKRLANALNINISELLDDTDFNINNAINAQVENKPKDLIKLLEKEEYTLNGVLVTPEDKEKLKRIIEAAFWDAKEKNKRKK</sequence>
<dbReference type="Pfam" id="PF01381">
    <property type="entry name" value="HTH_3"/>
    <property type="match status" value="1"/>
</dbReference>
<evidence type="ECO:0000313" key="3">
    <source>
        <dbReference type="EMBL" id="STY71520.1"/>
    </source>
</evidence>
<keyword evidence="1" id="KW-0238">DNA-binding</keyword>
<dbReference type="InterPro" id="IPR001387">
    <property type="entry name" value="Cro/C1-type_HTH"/>
</dbReference>
<name>A0A378NT18_9FIRM</name>
<evidence type="ECO:0000259" key="2">
    <source>
        <dbReference type="PROSITE" id="PS50943"/>
    </source>
</evidence>
<gene>
    <name evidence="3" type="ORF">NCTC10571_01676</name>
</gene>